<dbReference type="AlphaFoldDB" id="A0A815KBL3"/>
<dbReference type="EMBL" id="CAJOBC010082202">
    <property type="protein sequence ID" value="CAF4282528.1"/>
    <property type="molecule type" value="Genomic_DNA"/>
</dbReference>
<name>A0A815KBL3_9BILA</name>
<dbReference type="Proteomes" id="UP000681722">
    <property type="component" value="Unassembled WGS sequence"/>
</dbReference>
<dbReference type="OrthoDB" id="10010998at2759"/>
<comment type="caution">
    <text evidence="2">The sequence shown here is derived from an EMBL/GenBank/DDBJ whole genome shotgun (WGS) entry which is preliminary data.</text>
</comment>
<dbReference type="EMBL" id="CAJNOK010015141">
    <property type="protein sequence ID" value="CAF1219289.1"/>
    <property type="molecule type" value="Genomic_DNA"/>
</dbReference>
<dbReference type="EMBL" id="CAJNOQ010016797">
    <property type="protein sequence ID" value="CAF1387676.1"/>
    <property type="molecule type" value="Genomic_DNA"/>
</dbReference>
<dbReference type="InterPro" id="IPR009667">
    <property type="entry name" value="DUF1258"/>
</dbReference>
<organism evidence="2 5">
    <name type="scientific">Didymodactylos carnosus</name>
    <dbReference type="NCBI Taxonomy" id="1234261"/>
    <lineage>
        <taxon>Eukaryota</taxon>
        <taxon>Metazoa</taxon>
        <taxon>Spiralia</taxon>
        <taxon>Gnathifera</taxon>
        <taxon>Rotifera</taxon>
        <taxon>Eurotatoria</taxon>
        <taxon>Bdelloidea</taxon>
        <taxon>Philodinida</taxon>
        <taxon>Philodinidae</taxon>
        <taxon>Didymodactylos</taxon>
    </lineage>
</organism>
<evidence type="ECO:0000313" key="3">
    <source>
        <dbReference type="EMBL" id="CAF4027474.1"/>
    </source>
</evidence>
<dbReference type="Proteomes" id="UP000663829">
    <property type="component" value="Unassembled WGS sequence"/>
</dbReference>
<dbReference type="EMBL" id="CAJOBA010036679">
    <property type="protein sequence ID" value="CAF4027474.1"/>
    <property type="molecule type" value="Genomic_DNA"/>
</dbReference>
<dbReference type="Proteomes" id="UP000677228">
    <property type="component" value="Unassembled WGS sequence"/>
</dbReference>
<dbReference type="Proteomes" id="UP000682733">
    <property type="component" value="Unassembled WGS sequence"/>
</dbReference>
<evidence type="ECO:0000313" key="5">
    <source>
        <dbReference type="Proteomes" id="UP000663829"/>
    </source>
</evidence>
<gene>
    <name evidence="2" type="ORF">GPM918_LOCUS32640</name>
    <name evidence="1" type="ORF">OVA965_LOCUS24836</name>
    <name evidence="4" type="ORF">SRO942_LOCUS33312</name>
    <name evidence="3" type="ORF">TMI583_LOCUS25558</name>
</gene>
<sequence length="314" mass="35818">MHSDRSRRRWRQNQLSNSNIATDALQLLLQLTPMNNDTLIATQTSINFDDEYLNASVNSGRENDYSPPSPAFPGERRIKPTKLDSASTLMVHKIRNGLPNDVLDDICNLLKCYDVENSCHSSDSAKNKVDKKKAASLQTRYYICQDCSRSLKVDTKAKDKDCEKCKKLFSHEFYLASTKSQLQQMLKHAGMYDMMRITRKTNREELKDTYYGKFLNSEPETTFTLTLNADGIQKNKANSTTGLWPIVLILNELPYPQKRYIENILLAGIVRAKKSPNNNVIQACLNLVVDELLELEAGVSFYIKDTDNTKKLNM</sequence>
<reference evidence="2" key="1">
    <citation type="submission" date="2021-02" db="EMBL/GenBank/DDBJ databases">
        <authorList>
            <person name="Nowell W R."/>
        </authorList>
    </citation>
    <scope>NUCLEOTIDE SEQUENCE</scope>
</reference>
<proteinExistence type="predicted"/>
<dbReference type="Pfam" id="PF06869">
    <property type="entry name" value="DUF1258"/>
    <property type="match status" value="1"/>
</dbReference>
<evidence type="ECO:0000313" key="2">
    <source>
        <dbReference type="EMBL" id="CAF1387676.1"/>
    </source>
</evidence>
<accession>A0A815KBL3</accession>
<evidence type="ECO:0000313" key="4">
    <source>
        <dbReference type="EMBL" id="CAF4282528.1"/>
    </source>
</evidence>
<protein>
    <submittedName>
        <fullName evidence="2">Uncharacterized protein</fullName>
    </submittedName>
</protein>
<evidence type="ECO:0000313" key="1">
    <source>
        <dbReference type="EMBL" id="CAF1219289.1"/>
    </source>
</evidence>
<keyword evidence="5" id="KW-1185">Reference proteome</keyword>